<comment type="caution">
    <text evidence="1">The sequence shown here is derived from an EMBL/GenBank/DDBJ whole genome shotgun (WGS) entry which is preliminary data.</text>
</comment>
<dbReference type="AlphaFoldDB" id="A0A918K4D9"/>
<reference evidence="1" key="1">
    <citation type="journal article" date="2014" name="Int. J. Syst. Evol. Microbiol.">
        <title>Complete genome sequence of Corynebacterium casei LMG S-19264T (=DSM 44701T), isolated from a smear-ripened cheese.</title>
        <authorList>
            <consortium name="US DOE Joint Genome Institute (JGI-PGF)"/>
            <person name="Walter F."/>
            <person name="Albersmeier A."/>
            <person name="Kalinowski J."/>
            <person name="Ruckert C."/>
        </authorList>
    </citation>
    <scope>NUCLEOTIDE SEQUENCE</scope>
    <source>
        <strain evidence="1">KCTC 22169</strain>
    </source>
</reference>
<protein>
    <recommendedName>
        <fullName evidence="3">ATPase</fullName>
    </recommendedName>
</protein>
<keyword evidence="2" id="KW-1185">Reference proteome</keyword>
<evidence type="ECO:0008006" key="3">
    <source>
        <dbReference type="Google" id="ProtNLM"/>
    </source>
</evidence>
<reference evidence="1" key="2">
    <citation type="submission" date="2020-09" db="EMBL/GenBank/DDBJ databases">
        <authorList>
            <person name="Sun Q."/>
            <person name="Kim S."/>
        </authorList>
    </citation>
    <scope>NUCLEOTIDE SEQUENCE</scope>
    <source>
        <strain evidence="1">KCTC 22169</strain>
    </source>
</reference>
<accession>A0A918K4D9</accession>
<dbReference type="RefSeq" id="WP_189607873.1">
    <property type="nucleotide sequence ID" value="NZ_BMXR01000003.1"/>
</dbReference>
<evidence type="ECO:0000313" key="2">
    <source>
        <dbReference type="Proteomes" id="UP000626148"/>
    </source>
</evidence>
<proteinExistence type="predicted"/>
<name>A0A918K4D9_9GAMM</name>
<gene>
    <name evidence="1" type="ORF">GCM10007392_14500</name>
</gene>
<evidence type="ECO:0000313" key="1">
    <source>
        <dbReference type="EMBL" id="GGX48557.1"/>
    </source>
</evidence>
<sequence>MEIRTFEELIDWTRMLHANLAACLSHCSTSQEERARLLMDYLSEHEAKLEKVIGDYERQAPAQALRTYVYDYLKHSPLKPHEDCDKSFADLDYHSIIKLVIDYHDQIMALYQALLARVEIPETRDLVQSLLELEEHESMRLVRQTGRMDDL</sequence>
<dbReference type="EMBL" id="BMXR01000003">
    <property type="protein sequence ID" value="GGX48557.1"/>
    <property type="molecule type" value="Genomic_DNA"/>
</dbReference>
<dbReference type="Proteomes" id="UP000626148">
    <property type="component" value="Unassembled WGS sequence"/>
</dbReference>
<organism evidence="1 2">
    <name type="scientific">Saccharospirillum salsuginis</name>
    <dbReference type="NCBI Taxonomy" id="418750"/>
    <lineage>
        <taxon>Bacteria</taxon>
        <taxon>Pseudomonadati</taxon>
        <taxon>Pseudomonadota</taxon>
        <taxon>Gammaproteobacteria</taxon>
        <taxon>Oceanospirillales</taxon>
        <taxon>Saccharospirillaceae</taxon>
        <taxon>Saccharospirillum</taxon>
    </lineage>
</organism>